<dbReference type="AlphaFoldDB" id="A0A501WYH9"/>
<accession>A0A501WYH9</accession>
<comment type="caution">
    <text evidence="1">The sequence shown here is derived from an EMBL/GenBank/DDBJ whole genome shotgun (WGS) entry which is preliminary data.</text>
</comment>
<evidence type="ECO:0000313" key="1">
    <source>
        <dbReference type="EMBL" id="TPE52587.1"/>
    </source>
</evidence>
<proteinExistence type="predicted"/>
<sequence>MQTSSDEKYSPMQLGKLKIFNSFKSEYATYGFAISQFTGIEQGLLFLFNHLDDRDAQQSITAYWQIGSVRARFDWIDSRMRIRESGDELASSWASIRDRLIDAIETRNHLAHGEFTPISISPDKAIIGYWSRLAKTASTGKLTFNAETQMIDGGIFFSPKQLIAQGLEFINVWEALWGMHTLASASSDRRVREP</sequence>
<keyword evidence="2" id="KW-1185">Reference proteome</keyword>
<dbReference type="EMBL" id="VFRP01000003">
    <property type="protein sequence ID" value="TPE52587.1"/>
    <property type="molecule type" value="Genomic_DNA"/>
</dbReference>
<dbReference type="Proteomes" id="UP000319255">
    <property type="component" value="Unassembled WGS sequence"/>
</dbReference>
<reference evidence="1 2" key="1">
    <citation type="submission" date="2019-06" db="EMBL/GenBank/DDBJ databases">
        <title>A novel bacterium of genus Amaricoccus, isolated from marine sediment.</title>
        <authorList>
            <person name="Huang H."/>
            <person name="Mo K."/>
            <person name="Hu Y."/>
        </authorList>
    </citation>
    <scope>NUCLEOTIDE SEQUENCE [LARGE SCALE GENOMIC DNA]</scope>
    <source>
        <strain evidence="1 2">HB172011</strain>
    </source>
</reference>
<evidence type="ECO:0000313" key="2">
    <source>
        <dbReference type="Proteomes" id="UP000319255"/>
    </source>
</evidence>
<protein>
    <submittedName>
        <fullName evidence="1">Uncharacterized protein</fullName>
    </submittedName>
</protein>
<dbReference type="RefSeq" id="WP_140453070.1">
    <property type="nucleotide sequence ID" value="NZ_VFRP01000003.1"/>
</dbReference>
<gene>
    <name evidence="1" type="ORF">FJM51_05255</name>
</gene>
<organism evidence="1 2">
    <name type="scientific">Amaricoccus solimangrovi</name>
    <dbReference type="NCBI Taxonomy" id="2589815"/>
    <lineage>
        <taxon>Bacteria</taxon>
        <taxon>Pseudomonadati</taxon>
        <taxon>Pseudomonadota</taxon>
        <taxon>Alphaproteobacteria</taxon>
        <taxon>Rhodobacterales</taxon>
        <taxon>Paracoccaceae</taxon>
        <taxon>Amaricoccus</taxon>
    </lineage>
</organism>
<name>A0A501WYH9_9RHOB</name>
<dbReference type="OrthoDB" id="9833372at2"/>